<accession>A0A8J2MJ74</accession>
<dbReference type="OrthoDB" id="5828840at2759"/>
<gene>
    <name evidence="1" type="ORF">CJOHNSTONI_LOCUS987</name>
</gene>
<organism evidence="1 2">
    <name type="scientific">Cercopithifilaria johnstoni</name>
    <dbReference type="NCBI Taxonomy" id="2874296"/>
    <lineage>
        <taxon>Eukaryota</taxon>
        <taxon>Metazoa</taxon>
        <taxon>Ecdysozoa</taxon>
        <taxon>Nematoda</taxon>
        <taxon>Chromadorea</taxon>
        <taxon>Rhabditida</taxon>
        <taxon>Spirurina</taxon>
        <taxon>Spiruromorpha</taxon>
        <taxon>Filarioidea</taxon>
        <taxon>Onchocercidae</taxon>
        <taxon>Cercopithifilaria</taxon>
    </lineage>
</organism>
<name>A0A8J2MJ74_9BILA</name>
<proteinExistence type="predicted"/>
<feature type="non-terminal residue" evidence="1">
    <location>
        <position position="167"/>
    </location>
</feature>
<dbReference type="AlphaFoldDB" id="A0A8J2MJ74"/>
<sequence>DLTTEEPTIDELITNDPIIEEPITISRQFYEVSPILLPSQPQTQIEALNNVRELMSRLMHRVLTNHGLSFINFTIYGYEPDDVVLGEVTSNGEVLQRGVGSYVMENYTVVGFVNKTEYYKTISIELPDIEFILPVGFWKHAGELLEKHLKKNVNIVIYKMRVEFKED</sequence>
<comment type="caution">
    <text evidence="1">The sequence shown here is derived from an EMBL/GenBank/DDBJ whole genome shotgun (WGS) entry which is preliminary data.</text>
</comment>
<keyword evidence="2" id="KW-1185">Reference proteome</keyword>
<protein>
    <submittedName>
        <fullName evidence="1">Uncharacterized protein</fullName>
    </submittedName>
</protein>
<dbReference type="Proteomes" id="UP000746747">
    <property type="component" value="Unassembled WGS sequence"/>
</dbReference>
<evidence type="ECO:0000313" key="1">
    <source>
        <dbReference type="EMBL" id="CAG9530495.1"/>
    </source>
</evidence>
<dbReference type="EMBL" id="CAKAEH010000286">
    <property type="protein sequence ID" value="CAG9530495.1"/>
    <property type="molecule type" value="Genomic_DNA"/>
</dbReference>
<reference evidence="1" key="1">
    <citation type="submission" date="2021-09" db="EMBL/GenBank/DDBJ databases">
        <authorList>
            <consortium name="Pathogen Informatics"/>
        </authorList>
    </citation>
    <scope>NUCLEOTIDE SEQUENCE</scope>
</reference>
<evidence type="ECO:0000313" key="2">
    <source>
        <dbReference type="Proteomes" id="UP000746747"/>
    </source>
</evidence>